<sequence>MSEKLYAVVGCGARAVIGTHIPALEPGSRIAWAVDPSPSGRDRARALFGDEVALHSSTAELISATGGPGSGRVAGAIVATPDDTHAAVAAELLEAGIGVYLEKPMAITVEDADEILRVARRTGTPLYVGHNMRHMSVVRLMKRLIDEGAIGRVQAIWCRHFVGNGGDYYFKDWHAERSRSGTLLLQKGAHDIDVIHYLAGASSELVQGLGDLMVYGGVASRRDNSDRTMPDWFSYENWPPRASRDLNPVIDVEDISMIQMRLSNGVLASYQQCHFTPDYWRNYTVIGDAGRLENFGDGEGGVVRVWNRRHAYAPEGDLEYPILGDAGGHEDADRLTMAEFLGFLDSGGATVTSAKDARDAVAAAVFGARSIRSGGAVLPIPGCE</sequence>
<feature type="domain" description="GFO/IDH/MocA-like oxidoreductase" evidence="2">
    <location>
        <begin position="138"/>
        <end position="293"/>
    </location>
</feature>
<dbReference type="GeneID" id="85977622"/>
<protein>
    <submittedName>
        <fullName evidence="3">Dehydrogenase</fullName>
    </submittedName>
</protein>
<feature type="domain" description="Gfo/Idh/MocA-like oxidoreductase N-terminal" evidence="1">
    <location>
        <begin position="6"/>
        <end position="130"/>
    </location>
</feature>
<evidence type="ECO:0000313" key="4">
    <source>
        <dbReference type="Proteomes" id="UP000617426"/>
    </source>
</evidence>
<dbReference type="Proteomes" id="UP000617426">
    <property type="component" value="Unassembled WGS sequence"/>
</dbReference>
<evidence type="ECO:0000259" key="2">
    <source>
        <dbReference type="Pfam" id="PF22725"/>
    </source>
</evidence>
<accession>A0A923IZ50</accession>
<dbReference type="SUPFAM" id="SSF55347">
    <property type="entry name" value="Glyceraldehyde-3-phosphate dehydrogenase-like, C-terminal domain"/>
    <property type="match status" value="1"/>
</dbReference>
<proteinExistence type="predicted"/>
<dbReference type="GO" id="GO:0000166">
    <property type="term" value="F:nucleotide binding"/>
    <property type="evidence" value="ECO:0007669"/>
    <property type="project" value="InterPro"/>
</dbReference>
<evidence type="ECO:0000313" key="3">
    <source>
        <dbReference type="EMBL" id="MBB6335001.1"/>
    </source>
</evidence>
<dbReference type="AlphaFoldDB" id="A0A923IZ50"/>
<dbReference type="Gene3D" id="3.40.50.720">
    <property type="entry name" value="NAD(P)-binding Rossmann-like Domain"/>
    <property type="match status" value="1"/>
</dbReference>
<reference evidence="3" key="1">
    <citation type="submission" date="2020-08" db="EMBL/GenBank/DDBJ databases">
        <title>Sequencing the genomes of 1000 actinobacteria strains.</title>
        <authorList>
            <person name="Klenk H.-P."/>
        </authorList>
    </citation>
    <scope>NUCLEOTIDE SEQUENCE</scope>
    <source>
        <strain evidence="3">DSM 10695</strain>
    </source>
</reference>
<name>A0A923IZ50_9ACTO</name>
<dbReference type="PANTHER" id="PTHR43708">
    <property type="entry name" value="CONSERVED EXPRESSED OXIDOREDUCTASE (EUROFUNG)"/>
    <property type="match status" value="1"/>
</dbReference>
<comment type="caution">
    <text evidence="3">The sequence shown here is derived from an EMBL/GenBank/DDBJ whole genome shotgun (WGS) entry which is preliminary data.</text>
</comment>
<keyword evidence="4" id="KW-1185">Reference proteome</keyword>
<dbReference type="RefSeq" id="WP_184453128.1">
    <property type="nucleotide sequence ID" value="NZ_JACHMK010000001.1"/>
</dbReference>
<dbReference type="InterPro" id="IPR051317">
    <property type="entry name" value="Gfo/Idh/MocA_oxidoreduct"/>
</dbReference>
<dbReference type="SUPFAM" id="SSF51735">
    <property type="entry name" value="NAD(P)-binding Rossmann-fold domains"/>
    <property type="match status" value="1"/>
</dbReference>
<evidence type="ECO:0000259" key="1">
    <source>
        <dbReference type="Pfam" id="PF01408"/>
    </source>
</evidence>
<dbReference type="InterPro" id="IPR055170">
    <property type="entry name" value="GFO_IDH_MocA-like_dom"/>
</dbReference>
<gene>
    <name evidence="3" type="ORF">HD592_001566</name>
</gene>
<dbReference type="Pfam" id="PF01408">
    <property type="entry name" value="GFO_IDH_MocA"/>
    <property type="match status" value="1"/>
</dbReference>
<dbReference type="Pfam" id="PF22725">
    <property type="entry name" value="GFO_IDH_MocA_C3"/>
    <property type="match status" value="1"/>
</dbReference>
<dbReference type="PANTHER" id="PTHR43708:SF8">
    <property type="entry name" value="OXIDOREDUCTASE"/>
    <property type="match status" value="1"/>
</dbReference>
<dbReference type="InterPro" id="IPR000683">
    <property type="entry name" value="Gfo/Idh/MocA-like_OxRdtase_N"/>
</dbReference>
<dbReference type="Gene3D" id="3.30.360.10">
    <property type="entry name" value="Dihydrodipicolinate Reductase, domain 2"/>
    <property type="match status" value="1"/>
</dbReference>
<dbReference type="EMBL" id="JACHMK010000001">
    <property type="protein sequence ID" value="MBB6335001.1"/>
    <property type="molecule type" value="Genomic_DNA"/>
</dbReference>
<dbReference type="InterPro" id="IPR036291">
    <property type="entry name" value="NAD(P)-bd_dom_sf"/>
</dbReference>
<organism evidence="3 4">
    <name type="scientific">Schaalia hyovaginalis</name>
    <dbReference type="NCBI Taxonomy" id="29316"/>
    <lineage>
        <taxon>Bacteria</taxon>
        <taxon>Bacillati</taxon>
        <taxon>Actinomycetota</taxon>
        <taxon>Actinomycetes</taxon>
        <taxon>Actinomycetales</taxon>
        <taxon>Actinomycetaceae</taxon>
        <taxon>Schaalia</taxon>
    </lineage>
</organism>